<feature type="transmembrane region" description="Helical" evidence="7">
    <location>
        <begin position="73"/>
        <end position="100"/>
    </location>
</feature>
<feature type="transmembrane region" description="Helical" evidence="7">
    <location>
        <begin position="185"/>
        <end position="207"/>
    </location>
</feature>
<evidence type="ECO:0000256" key="6">
    <source>
        <dbReference type="ARBA" id="ARBA00023136"/>
    </source>
</evidence>
<accession>A0ABQ1ERX5</accession>
<dbReference type="Proteomes" id="UP000615455">
    <property type="component" value="Unassembled WGS sequence"/>
</dbReference>
<evidence type="ECO:0000256" key="7">
    <source>
        <dbReference type="RuleBase" id="RU363032"/>
    </source>
</evidence>
<dbReference type="EMBL" id="BMHE01000014">
    <property type="protein sequence ID" value="GFZ83111.1"/>
    <property type="molecule type" value="Genomic_DNA"/>
</dbReference>
<sequence>MRASPTSMSQRSWSSMIPNIILGFFAILSIFPFYTVLISSFASFDAITSKKVYLFPTSFVLSNYKTILSQEQFFSSLGVTVFITVVGVSLNMFLSVTGAYALSKKQLPGRNLFLSMIIFTMFFNGGLIPWYLLVKNLGLIDSLFAMILPVGINTFYLIIMKNYFNSLPESLEESAKIDGANDIYILIKIIIPISAPFMATFALFYAVERWNEWYNSLLFIHSPSKVPLQILLRELLINFNTDIGSIGAAIRDSKSIYVQGVQMASVVVTSLPILFVYPFLQKHFASGIMVGSLKE</sequence>
<evidence type="ECO:0000259" key="8">
    <source>
        <dbReference type="PROSITE" id="PS50928"/>
    </source>
</evidence>
<dbReference type="Pfam" id="PF00528">
    <property type="entry name" value="BPD_transp_1"/>
    <property type="match status" value="1"/>
</dbReference>
<dbReference type="Gene3D" id="1.10.3720.10">
    <property type="entry name" value="MetI-like"/>
    <property type="match status" value="1"/>
</dbReference>
<gene>
    <name evidence="9" type="primary">ytcP</name>
    <name evidence="9" type="ORF">GCM10008018_31350</name>
</gene>
<evidence type="ECO:0000256" key="3">
    <source>
        <dbReference type="ARBA" id="ARBA00022475"/>
    </source>
</evidence>
<dbReference type="PROSITE" id="PS50928">
    <property type="entry name" value="ABC_TM1"/>
    <property type="match status" value="1"/>
</dbReference>
<keyword evidence="10" id="KW-1185">Reference proteome</keyword>
<dbReference type="SUPFAM" id="SSF161098">
    <property type="entry name" value="MetI-like"/>
    <property type="match status" value="1"/>
</dbReference>
<proteinExistence type="inferred from homology"/>
<comment type="caution">
    <text evidence="9">The sequence shown here is derived from an EMBL/GenBank/DDBJ whole genome shotgun (WGS) entry which is preliminary data.</text>
</comment>
<dbReference type="InterPro" id="IPR035906">
    <property type="entry name" value="MetI-like_sf"/>
</dbReference>
<evidence type="ECO:0000313" key="9">
    <source>
        <dbReference type="EMBL" id="GFZ83111.1"/>
    </source>
</evidence>
<protein>
    <submittedName>
        <fullName evidence="9">ABC transporter permease protein YtcP</fullName>
    </submittedName>
</protein>
<evidence type="ECO:0000256" key="5">
    <source>
        <dbReference type="ARBA" id="ARBA00022989"/>
    </source>
</evidence>
<dbReference type="PANTHER" id="PTHR43744">
    <property type="entry name" value="ABC TRANSPORTER PERMEASE PROTEIN MG189-RELATED-RELATED"/>
    <property type="match status" value="1"/>
</dbReference>
<feature type="transmembrane region" description="Helical" evidence="7">
    <location>
        <begin position="20"/>
        <end position="44"/>
    </location>
</feature>
<dbReference type="InterPro" id="IPR000515">
    <property type="entry name" value="MetI-like"/>
</dbReference>
<keyword evidence="4 7" id="KW-0812">Transmembrane</keyword>
<keyword evidence="6 7" id="KW-0472">Membrane</keyword>
<feature type="transmembrane region" description="Helical" evidence="7">
    <location>
        <begin position="261"/>
        <end position="280"/>
    </location>
</feature>
<evidence type="ECO:0000256" key="4">
    <source>
        <dbReference type="ARBA" id="ARBA00022692"/>
    </source>
</evidence>
<feature type="transmembrane region" description="Helical" evidence="7">
    <location>
        <begin position="112"/>
        <end position="132"/>
    </location>
</feature>
<evidence type="ECO:0000313" key="10">
    <source>
        <dbReference type="Proteomes" id="UP000615455"/>
    </source>
</evidence>
<dbReference type="PANTHER" id="PTHR43744:SF9">
    <property type="entry name" value="POLYGALACTURONAN_RHAMNOGALACTURONAN TRANSPORT SYSTEM PERMEASE PROTEIN YTCP"/>
    <property type="match status" value="1"/>
</dbReference>
<keyword evidence="3" id="KW-1003">Cell membrane</keyword>
<evidence type="ECO:0000256" key="1">
    <source>
        <dbReference type="ARBA" id="ARBA00004651"/>
    </source>
</evidence>
<organism evidence="9 10">
    <name type="scientific">Paenibacillus marchantiophytorum</name>
    <dbReference type="NCBI Taxonomy" id="1619310"/>
    <lineage>
        <taxon>Bacteria</taxon>
        <taxon>Bacillati</taxon>
        <taxon>Bacillota</taxon>
        <taxon>Bacilli</taxon>
        <taxon>Bacillales</taxon>
        <taxon>Paenibacillaceae</taxon>
        <taxon>Paenibacillus</taxon>
    </lineage>
</organism>
<keyword evidence="2 7" id="KW-0813">Transport</keyword>
<feature type="domain" description="ABC transmembrane type-1" evidence="8">
    <location>
        <begin position="77"/>
        <end position="280"/>
    </location>
</feature>
<comment type="subcellular location">
    <subcellularLocation>
        <location evidence="1 7">Cell membrane</location>
        <topology evidence="1 7">Multi-pass membrane protein</topology>
    </subcellularLocation>
</comment>
<dbReference type="RefSeq" id="WP_229757664.1">
    <property type="nucleotide sequence ID" value="NZ_BMHE01000014.1"/>
</dbReference>
<dbReference type="CDD" id="cd06261">
    <property type="entry name" value="TM_PBP2"/>
    <property type="match status" value="1"/>
</dbReference>
<feature type="transmembrane region" description="Helical" evidence="7">
    <location>
        <begin position="144"/>
        <end position="164"/>
    </location>
</feature>
<evidence type="ECO:0000256" key="2">
    <source>
        <dbReference type="ARBA" id="ARBA00022448"/>
    </source>
</evidence>
<reference evidence="10" key="1">
    <citation type="journal article" date="2019" name="Int. J. Syst. Evol. Microbiol.">
        <title>The Global Catalogue of Microorganisms (GCM) 10K type strain sequencing project: providing services to taxonomists for standard genome sequencing and annotation.</title>
        <authorList>
            <consortium name="The Broad Institute Genomics Platform"/>
            <consortium name="The Broad Institute Genome Sequencing Center for Infectious Disease"/>
            <person name="Wu L."/>
            <person name="Ma J."/>
        </authorList>
    </citation>
    <scope>NUCLEOTIDE SEQUENCE [LARGE SCALE GENOMIC DNA]</scope>
    <source>
        <strain evidence="10">CGMCC 1.15043</strain>
    </source>
</reference>
<name>A0ABQ1ERX5_9BACL</name>
<comment type="similarity">
    <text evidence="7">Belongs to the binding-protein-dependent transport system permease family.</text>
</comment>
<keyword evidence="5 7" id="KW-1133">Transmembrane helix</keyword>